<gene>
    <name evidence="3" type="ORF">F5985_08120</name>
</gene>
<dbReference type="InterPro" id="IPR051396">
    <property type="entry name" value="Bact_Antivir_Def_Nuclease"/>
</dbReference>
<accession>A0A7C9N8F1</accession>
<evidence type="ECO:0000256" key="1">
    <source>
        <dbReference type="SAM" id="MobiDB-lite"/>
    </source>
</evidence>
<organism evidence="3 4">
    <name type="scientific">Malikia spinosa</name>
    <dbReference type="NCBI Taxonomy" id="86180"/>
    <lineage>
        <taxon>Bacteria</taxon>
        <taxon>Pseudomonadati</taxon>
        <taxon>Pseudomonadota</taxon>
        <taxon>Betaproteobacteria</taxon>
        <taxon>Burkholderiales</taxon>
        <taxon>Comamonadaceae</taxon>
        <taxon>Malikia</taxon>
    </lineage>
</organism>
<dbReference type="PANTHER" id="PTHR43581">
    <property type="entry name" value="ATP/GTP PHOSPHATASE"/>
    <property type="match status" value="1"/>
</dbReference>
<feature type="region of interest" description="Disordered" evidence="1">
    <location>
        <begin position="433"/>
        <end position="452"/>
    </location>
</feature>
<dbReference type="PANTHER" id="PTHR43581:SF2">
    <property type="entry name" value="EXCINUCLEASE ATPASE SUBUNIT"/>
    <property type="match status" value="1"/>
</dbReference>
<dbReference type="Gene3D" id="3.40.50.300">
    <property type="entry name" value="P-loop containing nucleotide triphosphate hydrolases"/>
    <property type="match status" value="2"/>
</dbReference>
<dbReference type="GO" id="GO:0016887">
    <property type="term" value="F:ATP hydrolysis activity"/>
    <property type="evidence" value="ECO:0007669"/>
    <property type="project" value="InterPro"/>
</dbReference>
<feature type="domain" description="ATPase AAA-type core" evidence="2">
    <location>
        <begin position="24"/>
        <end position="319"/>
    </location>
</feature>
<evidence type="ECO:0000259" key="2">
    <source>
        <dbReference type="Pfam" id="PF13304"/>
    </source>
</evidence>
<reference evidence="3 4" key="1">
    <citation type="submission" date="2019-09" db="EMBL/GenBank/DDBJ databases">
        <title>Identification of Malikia spinosa a prominent benzene-, toluene-, and ethylbenzene-degrading bacterium: enrichment, isolation and whole genome sequencing.</title>
        <authorList>
            <person name="Tancsics A."/>
            <person name="Revesz F."/>
            <person name="Kriszt B."/>
        </authorList>
    </citation>
    <scope>NUCLEOTIDE SEQUENCE [LARGE SCALE GENOMIC DNA]</scope>
    <source>
        <strain evidence="3 4">AB6</strain>
    </source>
</reference>
<dbReference type="Proteomes" id="UP000481947">
    <property type="component" value="Unassembled WGS sequence"/>
</dbReference>
<evidence type="ECO:0000313" key="3">
    <source>
        <dbReference type="EMBL" id="MYZ52102.1"/>
    </source>
</evidence>
<name>A0A7C9N8F1_9BURK</name>
<dbReference type="RefSeq" id="WP_161125015.1">
    <property type="nucleotide sequence ID" value="NZ_VYSB01000007.1"/>
</dbReference>
<dbReference type="AlphaFoldDB" id="A0A7C9N8F1"/>
<evidence type="ECO:0000313" key="4">
    <source>
        <dbReference type="Proteomes" id="UP000481947"/>
    </source>
</evidence>
<sequence length="452" mass="50561">MLKELHLRKVGPCDELDLQLMPRLNLITGDNGLGKSFLLDIAWWAMTRQWPRALNKELVSGYVARPQSAKEGSIEFVVEGKANKEVRYKSTFSARDESWTGKAGRPHNPGLVLYAMADGGFAVWDPARNYWKKVGGQDVQDRVPAYVFSPRDVWDGLQDPERGQLCNGLLSDWAGWQKEGGAPFEQLCAVLATLSESNSEPLKPGPLTRISLDDARDIPTLETPYGKAVPVLHASSGVRRIIALAYLLVWSWQEHVKACALIEEQTTQQVVFLIDEIEAHLHPRWQRAIVSALLNVTQALARDARVQLVVATHSPLVMASAEPRFDAQLDAWFDLDLVSGSPAREPQVRLAQRPFERLGDVSRWLVSEAFDLPSPRSREAEVLIEQAETLVDEEDASAQEAQELTQKLEGVLGGIDPFWSRWRFAGAQRGWWTLPEPGQPVSKPAARKRTRT</sequence>
<proteinExistence type="predicted"/>
<comment type="caution">
    <text evidence="3">The sequence shown here is derived from an EMBL/GenBank/DDBJ whole genome shotgun (WGS) entry which is preliminary data.</text>
</comment>
<protein>
    <submittedName>
        <fullName evidence="3">AAA family ATPase</fullName>
    </submittedName>
</protein>
<dbReference type="GO" id="GO:0005524">
    <property type="term" value="F:ATP binding"/>
    <property type="evidence" value="ECO:0007669"/>
    <property type="project" value="InterPro"/>
</dbReference>
<dbReference type="Pfam" id="PF13304">
    <property type="entry name" value="AAA_21"/>
    <property type="match status" value="1"/>
</dbReference>
<dbReference type="InterPro" id="IPR027417">
    <property type="entry name" value="P-loop_NTPase"/>
</dbReference>
<dbReference type="InterPro" id="IPR003959">
    <property type="entry name" value="ATPase_AAA_core"/>
</dbReference>
<dbReference type="SUPFAM" id="SSF52540">
    <property type="entry name" value="P-loop containing nucleoside triphosphate hydrolases"/>
    <property type="match status" value="1"/>
</dbReference>
<dbReference type="EMBL" id="VYSB01000007">
    <property type="protein sequence ID" value="MYZ52102.1"/>
    <property type="molecule type" value="Genomic_DNA"/>
</dbReference>